<dbReference type="PANTHER" id="PTHR42756:SF1">
    <property type="entry name" value="TRANSCRIPTIONAL REPRESSOR OF EMRAB OPERON"/>
    <property type="match status" value="1"/>
</dbReference>
<dbReference type="Gene3D" id="1.10.10.10">
    <property type="entry name" value="Winged helix-like DNA-binding domain superfamily/Winged helix DNA-binding domain"/>
    <property type="match status" value="1"/>
</dbReference>
<dbReference type="InterPro" id="IPR000835">
    <property type="entry name" value="HTH_MarR-typ"/>
</dbReference>
<protein>
    <submittedName>
        <fullName evidence="5">MarR family protein</fullName>
    </submittedName>
</protein>
<dbReference type="Proteomes" id="UP000018719">
    <property type="component" value="Unassembled WGS sequence"/>
</dbReference>
<evidence type="ECO:0000313" key="5">
    <source>
        <dbReference type="EMBL" id="EQA38870.1"/>
    </source>
</evidence>
<proteinExistence type="predicted"/>
<evidence type="ECO:0000313" key="6">
    <source>
        <dbReference type="Proteomes" id="UP000018719"/>
    </source>
</evidence>
<feature type="domain" description="HTH marR-type" evidence="4">
    <location>
        <begin position="7"/>
        <end position="142"/>
    </location>
</feature>
<keyword evidence="2" id="KW-0238">DNA-binding</keyword>
<dbReference type="SMART" id="SM00347">
    <property type="entry name" value="HTH_MARR"/>
    <property type="match status" value="1"/>
</dbReference>
<organism evidence="5 6">
    <name type="scientific">Leptospira inadai serovar Lyme str. 10</name>
    <dbReference type="NCBI Taxonomy" id="1049790"/>
    <lineage>
        <taxon>Bacteria</taxon>
        <taxon>Pseudomonadati</taxon>
        <taxon>Spirochaetota</taxon>
        <taxon>Spirochaetia</taxon>
        <taxon>Leptospirales</taxon>
        <taxon>Leptospiraceae</taxon>
        <taxon>Leptospira</taxon>
    </lineage>
</organism>
<keyword evidence="1" id="KW-0805">Transcription regulation</keyword>
<evidence type="ECO:0000256" key="3">
    <source>
        <dbReference type="ARBA" id="ARBA00023163"/>
    </source>
</evidence>
<dbReference type="STRING" id="1049790.LEP1GSC047_0610"/>
<dbReference type="Pfam" id="PF01047">
    <property type="entry name" value="MarR"/>
    <property type="match status" value="1"/>
</dbReference>
<dbReference type="GO" id="GO:0003677">
    <property type="term" value="F:DNA binding"/>
    <property type="evidence" value="ECO:0007669"/>
    <property type="project" value="UniProtKB-KW"/>
</dbReference>
<comment type="caution">
    <text evidence="5">The sequence shown here is derived from an EMBL/GenBank/DDBJ whole genome shotgun (WGS) entry which is preliminary data.</text>
</comment>
<dbReference type="PROSITE" id="PS50995">
    <property type="entry name" value="HTH_MARR_2"/>
    <property type="match status" value="1"/>
</dbReference>
<dbReference type="PANTHER" id="PTHR42756">
    <property type="entry name" value="TRANSCRIPTIONAL REGULATOR, MARR"/>
    <property type="match status" value="1"/>
</dbReference>
<dbReference type="InterPro" id="IPR036388">
    <property type="entry name" value="WH-like_DNA-bd_sf"/>
</dbReference>
<sequence>MSKYMKGDYVIHLLSRTRDRIQKFLGRELEKQGIQDIAPAHAGVLFVLSKNGAMRMSELATILDRTNSTATALLDKMEEFGYVIRTKLDPDERVTTADLTEKGKRSVEKVIKASKITLNKLYKGLDETEKAEFVRLLSKIHANFEI</sequence>
<reference evidence="5 6" key="1">
    <citation type="submission" date="2013-05" db="EMBL/GenBank/DDBJ databases">
        <authorList>
            <person name="Harkins D.M."/>
            <person name="Durkin A.S."/>
            <person name="Brinkac L.M."/>
            <person name="Haft D.H."/>
            <person name="Selengut J.D."/>
            <person name="Sanka R."/>
            <person name="DePew J."/>
            <person name="Purushe J."/>
            <person name="Hartskeerl R.A."/>
            <person name="Ahmed A."/>
            <person name="van der Linden H."/>
            <person name="Goris M.G.A."/>
            <person name="Vinetz J.M."/>
            <person name="Sutton G.G."/>
            <person name="Nierman W.C."/>
            <person name="Fouts D.E."/>
        </authorList>
    </citation>
    <scope>NUCLEOTIDE SEQUENCE [LARGE SCALE GENOMIC DNA]</scope>
    <source>
        <strain evidence="5 6">10</strain>
    </source>
</reference>
<dbReference type="GO" id="GO:0003700">
    <property type="term" value="F:DNA-binding transcription factor activity"/>
    <property type="evidence" value="ECO:0007669"/>
    <property type="project" value="InterPro"/>
</dbReference>
<dbReference type="InterPro" id="IPR036390">
    <property type="entry name" value="WH_DNA-bd_sf"/>
</dbReference>
<dbReference type="SUPFAM" id="SSF46785">
    <property type="entry name" value="Winged helix' DNA-binding domain"/>
    <property type="match status" value="1"/>
</dbReference>
<dbReference type="PRINTS" id="PR00598">
    <property type="entry name" value="HTHMARR"/>
</dbReference>
<gene>
    <name evidence="5" type="ORF">LEP1GSC047_0610</name>
</gene>
<dbReference type="EMBL" id="AHMM02000004">
    <property type="protein sequence ID" value="EQA38870.1"/>
    <property type="molecule type" value="Genomic_DNA"/>
</dbReference>
<dbReference type="AlphaFoldDB" id="V6HQ14"/>
<evidence type="ECO:0000256" key="2">
    <source>
        <dbReference type="ARBA" id="ARBA00023125"/>
    </source>
</evidence>
<evidence type="ECO:0000259" key="4">
    <source>
        <dbReference type="PROSITE" id="PS50995"/>
    </source>
</evidence>
<keyword evidence="3" id="KW-0804">Transcription</keyword>
<name>V6HQ14_9LEPT</name>
<accession>V6HQ14</accession>
<evidence type="ECO:0000256" key="1">
    <source>
        <dbReference type="ARBA" id="ARBA00023015"/>
    </source>
</evidence>